<reference evidence="6 7" key="1">
    <citation type="submission" date="2021-01" db="EMBL/GenBank/DDBJ databases">
        <title>Genomic Encyclopedia of Type Strains, Phase IV (KMG-IV): sequencing the most valuable type-strain genomes for metagenomic binning, comparative biology and taxonomic classification.</title>
        <authorList>
            <person name="Goeker M."/>
        </authorList>
    </citation>
    <scope>NUCLEOTIDE SEQUENCE [LARGE SCALE GENOMIC DNA]</scope>
    <source>
        <strain evidence="6 7">DSM 100968</strain>
    </source>
</reference>
<dbReference type="InterPro" id="IPR015421">
    <property type="entry name" value="PyrdxlP-dep_Trfase_major"/>
</dbReference>
<protein>
    <submittedName>
        <fullName evidence="6">O-acetylhomoserine (Thiol)-lyase</fullName>
        <ecNumber evidence="6">2.5.1.49</ecNumber>
    </submittedName>
</protein>
<comment type="cofactor">
    <cofactor evidence="1 5">
        <name>pyridoxal 5'-phosphate</name>
        <dbReference type="ChEBI" id="CHEBI:597326"/>
    </cofactor>
</comment>
<evidence type="ECO:0000313" key="7">
    <source>
        <dbReference type="Proteomes" id="UP000823201"/>
    </source>
</evidence>
<dbReference type="InterPro" id="IPR015422">
    <property type="entry name" value="PyrdxlP-dep_Trfase_small"/>
</dbReference>
<dbReference type="GO" id="GO:0003961">
    <property type="term" value="F:O-acetylhomoserine aminocarboxypropyltransferase activity"/>
    <property type="evidence" value="ECO:0007669"/>
    <property type="project" value="UniProtKB-EC"/>
</dbReference>
<sequence length="433" mass="46741">MTEERKLGFETLQVHAGQVPDPATGARAVPIYQTTSFVFKDADEAADFFQLKKPGNVYARIMNPTEDVFEKRVAELEGGVAALATSSGLAAILYSILNVANAGDNIVAAGTLYGGTYELFNVTLRKLGIDVTFVDPDDPENFRTAINDRTKAIYGETLGNPKINVLDIEAVAKIAHENGIPLIIDNTFGTPYLIRPIEWGADVVVHSATKFIGGHGTAIGGILVDGGKFDWAASGKFPDFTTPDKSYGGLVYTDLAPASYAAKARVQLLRNTGATLSPQNAFYFLQGLESLSLRVERHVQNARKVVEFLKNHPKVTWVNYPELEDSPYHDLAKKYLPKGAGSIFTFGVKGGLEAGKTLINNVKLFSLLANVADAKSLIIHPASTTHAELTPEEQAEAGVTPDLIRVSIGVETIDDIIYDLNQALAKIPVPVNQ</sequence>
<dbReference type="CDD" id="cd00614">
    <property type="entry name" value="CGS_like"/>
    <property type="match status" value="1"/>
</dbReference>
<dbReference type="Proteomes" id="UP000823201">
    <property type="component" value="Unassembled WGS sequence"/>
</dbReference>
<organism evidence="6 7">
    <name type="scientific">Sporolactobacillus spathodeae</name>
    <dbReference type="NCBI Taxonomy" id="1465502"/>
    <lineage>
        <taxon>Bacteria</taxon>
        <taxon>Bacillati</taxon>
        <taxon>Bacillota</taxon>
        <taxon>Bacilli</taxon>
        <taxon>Bacillales</taxon>
        <taxon>Sporolactobacillaceae</taxon>
        <taxon>Sporolactobacillus</taxon>
    </lineage>
</organism>
<dbReference type="InterPro" id="IPR000277">
    <property type="entry name" value="Cys/Met-Metab_PyrdxlP-dep_enz"/>
</dbReference>
<keyword evidence="7" id="KW-1185">Reference proteome</keyword>
<dbReference type="InterPro" id="IPR006235">
    <property type="entry name" value="OAc-hSer/O-AcSer_sulfhydrylase"/>
</dbReference>
<dbReference type="Pfam" id="PF01053">
    <property type="entry name" value="Cys_Met_Meta_PP"/>
    <property type="match status" value="1"/>
</dbReference>
<dbReference type="EC" id="2.5.1.49" evidence="6"/>
<dbReference type="PANTHER" id="PTHR43797:SF2">
    <property type="entry name" value="HOMOCYSTEINE_CYSTEINE SYNTHASE"/>
    <property type="match status" value="1"/>
</dbReference>
<dbReference type="InterPro" id="IPR015424">
    <property type="entry name" value="PyrdxlP-dep_Trfase"/>
</dbReference>
<gene>
    <name evidence="6" type="ORF">JOC27_000299</name>
</gene>
<dbReference type="InterPro" id="IPR054542">
    <property type="entry name" value="Cys_met_metab_PP"/>
</dbReference>
<dbReference type="PANTHER" id="PTHR43797">
    <property type="entry name" value="HOMOCYSTEINE/CYSTEINE SYNTHASE"/>
    <property type="match status" value="1"/>
</dbReference>
<comment type="caution">
    <text evidence="6">The sequence shown here is derived from an EMBL/GenBank/DDBJ whole genome shotgun (WGS) entry which is preliminary data.</text>
</comment>
<evidence type="ECO:0000256" key="1">
    <source>
        <dbReference type="ARBA" id="ARBA00001933"/>
    </source>
</evidence>
<name>A0ABS2Q795_9BACL</name>
<keyword evidence="3 6" id="KW-0808">Transferase</keyword>
<dbReference type="RefSeq" id="WP_205005223.1">
    <property type="nucleotide sequence ID" value="NZ_CBCRXA010000002.1"/>
</dbReference>
<evidence type="ECO:0000313" key="6">
    <source>
        <dbReference type="EMBL" id="MBM7656862.1"/>
    </source>
</evidence>
<keyword evidence="4 5" id="KW-0663">Pyridoxal phosphate</keyword>
<evidence type="ECO:0000256" key="2">
    <source>
        <dbReference type="ARBA" id="ARBA00009077"/>
    </source>
</evidence>
<dbReference type="EMBL" id="JAFBEV010000002">
    <property type="protein sequence ID" value="MBM7656862.1"/>
    <property type="molecule type" value="Genomic_DNA"/>
</dbReference>
<dbReference type="Gene3D" id="3.90.1150.10">
    <property type="entry name" value="Aspartate Aminotransferase, domain 1"/>
    <property type="match status" value="1"/>
</dbReference>
<accession>A0ABS2Q795</accession>
<dbReference type="PROSITE" id="PS00868">
    <property type="entry name" value="CYS_MET_METAB_PP"/>
    <property type="match status" value="1"/>
</dbReference>
<dbReference type="SUPFAM" id="SSF53383">
    <property type="entry name" value="PLP-dependent transferases"/>
    <property type="match status" value="1"/>
</dbReference>
<comment type="similarity">
    <text evidence="2 5">Belongs to the trans-sulfuration enzymes family.</text>
</comment>
<evidence type="ECO:0000256" key="4">
    <source>
        <dbReference type="ARBA" id="ARBA00022898"/>
    </source>
</evidence>
<evidence type="ECO:0000256" key="3">
    <source>
        <dbReference type="ARBA" id="ARBA00022679"/>
    </source>
</evidence>
<proteinExistence type="inferred from homology"/>
<evidence type="ECO:0000256" key="5">
    <source>
        <dbReference type="RuleBase" id="RU362118"/>
    </source>
</evidence>
<dbReference type="NCBIfam" id="TIGR01326">
    <property type="entry name" value="OAH_OAS_sulfhy"/>
    <property type="match status" value="1"/>
</dbReference>
<dbReference type="Gene3D" id="3.40.640.10">
    <property type="entry name" value="Type I PLP-dependent aspartate aminotransferase-like (Major domain)"/>
    <property type="match status" value="1"/>
</dbReference>
<dbReference type="PIRSF" id="PIRSF001434">
    <property type="entry name" value="CGS"/>
    <property type="match status" value="1"/>
</dbReference>